<evidence type="ECO:0000259" key="9">
    <source>
        <dbReference type="PROSITE" id="PS51007"/>
    </source>
</evidence>
<dbReference type="PRINTS" id="PR00605">
    <property type="entry name" value="CYTCHROMECIC"/>
</dbReference>
<dbReference type="InterPro" id="IPR008168">
    <property type="entry name" value="Cyt_C_IC"/>
</dbReference>
<evidence type="ECO:0000256" key="4">
    <source>
        <dbReference type="ARBA" id="ARBA00022982"/>
    </source>
</evidence>
<evidence type="ECO:0000313" key="11">
    <source>
        <dbReference type="Proteomes" id="UP000001693"/>
    </source>
</evidence>
<evidence type="ECO:0000256" key="8">
    <source>
        <dbReference type="SAM" id="SignalP"/>
    </source>
</evidence>
<gene>
    <name evidence="10" type="ordered locus">Lcho_4116</name>
</gene>
<dbReference type="GO" id="GO:0005506">
    <property type="term" value="F:iron ion binding"/>
    <property type="evidence" value="ECO:0007669"/>
    <property type="project" value="InterPro"/>
</dbReference>
<dbReference type="InterPro" id="IPR051459">
    <property type="entry name" value="Cytochrome_c-type_DH"/>
</dbReference>
<sequence length="124" mass="13500" precursor="true">MAKGANERTMRQGIAKDEKAPRRRGSTAAPWLLIAALMAWPAAQAADTVKGAELYRLHCAGCHGGDGRPVMPMAPDFSRPTTLLKPDLTLLAAIRNGRGAMPAYQGLLRDRDILDVVAYLRTFR</sequence>
<dbReference type="GO" id="GO:0020037">
    <property type="term" value="F:heme binding"/>
    <property type="evidence" value="ECO:0007669"/>
    <property type="project" value="InterPro"/>
</dbReference>
<dbReference type="KEGG" id="lch:Lcho_4116"/>
<dbReference type="eggNOG" id="COG2010">
    <property type="taxonomic scope" value="Bacteria"/>
</dbReference>
<accession>B1XXP9</accession>
<dbReference type="PROSITE" id="PS51007">
    <property type="entry name" value="CYTC"/>
    <property type="match status" value="1"/>
</dbReference>
<dbReference type="RefSeq" id="WP_012349111.1">
    <property type="nucleotide sequence ID" value="NC_010524.1"/>
</dbReference>
<keyword evidence="8" id="KW-0732">Signal</keyword>
<evidence type="ECO:0000256" key="7">
    <source>
        <dbReference type="SAM" id="MobiDB-lite"/>
    </source>
</evidence>
<dbReference type="STRING" id="395495.Lcho_4116"/>
<evidence type="ECO:0000256" key="5">
    <source>
        <dbReference type="ARBA" id="ARBA00023004"/>
    </source>
</evidence>
<feature type="region of interest" description="Disordered" evidence="7">
    <location>
        <begin position="1"/>
        <end position="25"/>
    </location>
</feature>
<evidence type="ECO:0000256" key="6">
    <source>
        <dbReference type="PROSITE-ProRule" id="PRU00433"/>
    </source>
</evidence>
<dbReference type="Pfam" id="PF13442">
    <property type="entry name" value="Cytochrome_CBB3"/>
    <property type="match status" value="1"/>
</dbReference>
<dbReference type="Gene3D" id="1.10.760.10">
    <property type="entry name" value="Cytochrome c-like domain"/>
    <property type="match status" value="1"/>
</dbReference>
<proteinExistence type="predicted"/>
<dbReference type="GO" id="GO:0009055">
    <property type="term" value="F:electron transfer activity"/>
    <property type="evidence" value="ECO:0007669"/>
    <property type="project" value="InterPro"/>
</dbReference>
<feature type="signal peptide" evidence="8">
    <location>
        <begin position="1"/>
        <end position="45"/>
    </location>
</feature>
<evidence type="ECO:0000256" key="2">
    <source>
        <dbReference type="ARBA" id="ARBA00022617"/>
    </source>
</evidence>
<dbReference type="SUPFAM" id="SSF46626">
    <property type="entry name" value="Cytochrome c"/>
    <property type="match status" value="1"/>
</dbReference>
<feature type="chain" id="PRO_5002773185" evidence="8">
    <location>
        <begin position="46"/>
        <end position="124"/>
    </location>
</feature>
<dbReference type="Proteomes" id="UP000001693">
    <property type="component" value="Chromosome"/>
</dbReference>
<dbReference type="AlphaFoldDB" id="B1XXP9"/>
<dbReference type="InterPro" id="IPR036909">
    <property type="entry name" value="Cyt_c-like_dom_sf"/>
</dbReference>
<dbReference type="PANTHER" id="PTHR35008">
    <property type="entry name" value="BLL4482 PROTEIN-RELATED"/>
    <property type="match status" value="1"/>
</dbReference>
<dbReference type="HOGENOM" id="CLU_101159_6_1_4"/>
<dbReference type="InterPro" id="IPR009056">
    <property type="entry name" value="Cyt_c-like_dom"/>
</dbReference>
<evidence type="ECO:0000256" key="3">
    <source>
        <dbReference type="ARBA" id="ARBA00022723"/>
    </source>
</evidence>
<organism evidence="10 11">
    <name type="scientific">Leptothrix cholodnii (strain ATCC 51168 / LMG 8142 / SP-6)</name>
    <name type="common">Leptothrix discophora (strain SP-6)</name>
    <dbReference type="NCBI Taxonomy" id="395495"/>
    <lineage>
        <taxon>Bacteria</taxon>
        <taxon>Pseudomonadati</taxon>
        <taxon>Pseudomonadota</taxon>
        <taxon>Betaproteobacteria</taxon>
        <taxon>Burkholderiales</taxon>
        <taxon>Sphaerotilaceae</taxon>
        <taxon>Leptothrix</taxon>
    </lineage>
</organism>
<keyword evidence="1" id="KW-0813">Transport</keyword>
<keyword evidence="4" id="KW-0249">Electron transport</keyword>
<keyword evidence="3 6" id="KW-0479">Metal-binding</keyword>
<protein>
    <submittedName>
        <fullName evidence="10">Cytochrome c class I</fullName>
    </submittedName>
</protein>
<name>B1XXP9_LEPCP</name>
<feature type="compositionally biased region" description="Basic and acidic residues" evidence="7">
    <location>
        <begin position="1"/>
        <end position="20"/>
    </location>
</feature>
<evidence type="ECO:0000313" key="10">
    <source>
        <dbReference type="EMBL" id="ACB36368.1"/>
    </source>
</evidence>
<dbReference type="PANTHER" id="PTHR35008:SF4">
    <property type="entry name" value="BLL4482 PROTEIN"/>
    <property type="match status" value="1"/>
</dbReference>
<dbReference type="EMBL" id="CP001013">
    <property type="protein sequence ID" value="ACB36368.1"/>
    <property type="molecule type" value="Genomic_DNA"/>
</dbReference>
<evidence type="ECO:0000256" key="1">
    <source>
        <dbReference type="ARBA" id="ARBA00022448"/>
    </source>
</evidence>
<keyword evidence="11" id="KW-1185">Reference proteome</keyword>
<reference evidence="10 11" key="1">
    <citation type="submission" date="2008-03" db="EMBL/GenBank/DDBJ databases">
        <title>Complete sequence of Leptothrix cholodnii SP-6.</title>
        <authorList>
            <consortium name="US DOE Joint Genome Institute"/>
            <person name="Copeland A."/>
            <person name="Lucas S."/>
            <person name="Lapidus A."/>
            <person name="Glavina del Rio T."/>
            <person name="Dalin E."/>
            <person name="Tice H."/>
            <person name="Bruce D."/>
            <person name="Goodwin L."/>
            <person name="Pitluck S."/>
            <person name="Chertkov O."/>
            <person name="Brettin T."/>
            <person name="Detter J.C."/>
            <person name="Han C."/>
            <person name="Kuske C.R."/>
            <person name="Schmutz J."/>
            <person name="Larimer F."/>
            <person name="Land M."/>
            <person name="Hauser L."/>
            <person name="Kyrpides N."/>
            <person name="Lykidis A."/>
            <person name="Emerson D."/>
            <person name="Richardson P."/>
        </authorList>
    </citation>
    <scope>NUCLEOTIDE SEQUENCE [LARGE SCALE GENOMIC DNA]</scope>
    <source>
        <strain evidence="11">ATCC 51168 / LMG 8142 / SP-6</strain>
    </source>
</reference>
<feature type="domain" description="Cytochrome c" evidence="9">
    <location>
        <begin position="46"/>
        <end position="124"/>
    </location>
</feature>
<keyword evidence="2 6" id="KW-0349">Heme</keyword>
<keyword evidence="5 6" id="KW-0408">Iron</keyword>